<evidence type="ECO:0000313" key="2">
    <source>
        <dbReference type="EMBL" id="CAH3191475.1"/>
    </source>
</evidence>
<dbReference type="Proteomes" id="UP001159427">
    <property type="component" value="Unassembled WGS sequence"/>
</dbReference>
<feature type="region of interest" description="Disordered" evidence="1">
    <location>
        <begin position="80"/>
        <end position="100"/>
    </location>
</feature>
<gene>
    <name evidence="2" type="ORF">PEVE_00021950</name>
</gene>
<proteinExistence type="predicted"/>
<keyword evidence="3" id="KW-1185">Reference proteome</keyword>
<feature type="non-terminal residue" evidence="2">
    <location>
        <position position="1"/>
    </location>
</feature>
<protein>
    <submittedName>
        <fullName evidence="2">Uncharacterized protein</fullName>
    </submittedName>
</protein>
<organism evidence="2 3">
    <name type="scientific">Porites evermanni</name>
    <dbReference type="NCBI Taxonomy" id="104178"/>
    <lineage>
        <taxon>Eukaryota</taxon>
        <taxon>Metazoa</taxon>
        <taxon>Cnidaria</taxon>
        <taxon>Anthozoa</taxon>
        <taxon>Hexacorallia</taxon>
        <taxon>Scleractinia</taxon>
        <taxon>Fungiina</taxon>
        <taxon>Poritidae</taxon>
        <taxon>Porites</taxon>
    </lineage>
</organism>
<evidence type="ECO:0000256" key="1">
    <source>
        <dbReference type="SAM" id="MobiDB-lite"/>
    </source>
</evidence>
<dbReference type="EMBL" id="CALNXI010002933">
    <property type="protein sequence ID" value="CAH3191475.1"/>
    <property type="molecule type" value="Genomic_DNA"/>
</dbReference>
<comment type="caution">
    <text evidence="2">The sequence shown here is derived from an EMBL/GenBank/DDBJ whole genome shotgun (WGS) entry which is preliminary data.</text>
</comment>
<feature type="non-terminal residue" evidence="2">
    <location>
        <position position="115"/>
    </location>
</feature>
<evidence type="ECO:0000313" key="3">
    <source>
        <dbReference type="Proteomes" id="UP001159427"/>
    </source>
</evidence>
<accession>A0ABN8SLY6</accession>
<reference evidence="2 3" key="1">
    <citation type="submission" date="2022-05" db="EMBL/GenBank/DDBJ databases">
        <authorList>
            <consortium name="Genoscope - CEA"/>
            <person name="William W."/>
        </authorList>
    </citation>
    <scope>NUCLEOTIDE SEQUENCE [LARGE SCALE GENOMIC DNA]</scope>
</reference>
<name>A0ABN8SLY6_9CNID</name>
<sequence length="115" mass="12976">VFRWSELTDSPKRTKLNGKVSDLPDRISSVLNVSLSNINVDGYICNERSYRDLKRLEKILEDANSLQQQSLEAKFTTNNRTKHCVPSDPKISPSVSGPSKSLCHAMDQGRTFCFD</sequence>